<keyword evidence="3" id="KW-0731">Sigma factor</keyword>
<dbReference type="Proteomes" id="UP000284243">
    <property type="component" value="Unassembled WGS sequence"/>
</dbReference>
<reference evidence="6 7" key="1">
    <citation type="submission" date="2018-08" db="EMBL/GenBank/DDBJ databases">
        <title>A genome reference for cultivated species of the human gut microbiota.</title>
        <authorList>
            <person name="Zou Y."/>
            <person name="Xue W."/>
            <person name="Luo G."/>
        </authorList>
    </citation>
    <scope>NUCLEOTIDE SEQUENCE [LARGE SCALE GENOMIC DNA]</scope>
    <source>
        <strain evidence="6 7">AF16-14</strain>
    </source>
</reference>
<evidence type="ECO:0000256" key="2">
    <source>
        <dbReference type="ARBA" id="ARBA00023015"/>
    </source>
</evidence>
<dbReference type="PANTHER" id="PTHR43133">
    <property type="entry name" value="RNA POLYMERASE ECF-TYPE SIGMA FACTO"/>
    <property type="match status" value="1"/>
</dbReference>
<protein>
    <submittedName>
        <fullName evidence="6">RNA polymerase sigma-70 factor</fullName>
    </submittedName>
</protein>
<dbReference type="GO" id="GO:0016987">
    <property type="term" value="F:sigma factor activity"/>
    <property type="evidence" value="ECO:0007669"/>
    <property type="project" value="UniProtKB-KW"/>
</dbReference>
<keyword evidence="2" id="KW-0805">Transcription regulation</keyword>
<dbReference type="InterPro" id="IPR014327">
    <property type="entry name" value="RNA_pol_sigma70_bacteroid"/>
</dbReference>
<accession>A0A412TVE0</accession>
<dbReference type="Pfam" id="PF04542">
    <property type="entry name" value="Sigma70_r2"/>
    <property type="match status" value="1"/>
</dbReference>
<evidence type="ECO:0000256" key="4">
    <source>
        <dbReference type="ARBA" id="ARBA00023163"/>
    </source>
</evidence>
<dbReference type="Gene3D" id="1.10.10.10">
    <property type="entry name" value="Winged helix-like DNA-binding domain superfamily/Winged helix DNA-binding domain"/>
    <property type="match status" value="1"/>
</dbReference>
<dbReference type="NCBIfam" id="TIGR02985">
    <property type="entry name" value="Sig70_bacteroi1"/>
    <property type="match status" value="1"/>
</dbReference>
<evidence type="ECO:0000256" key="1">
    <source>
        <dbReference type="ARBA" id="ARBA00010641"/>
    </source>
</evidence>
<evidence type="ECO:0000259" key="5">
    <source>
        <dbReference type="SMART" id="SM00421"/>
    </source>
</evidence>
<dbReference type="SUPFAM" id="SSF88946">
    <property type="entry name" value="Sigma2 domain of RNA polymerase sigma factors"/>
    <property type="match status" value="1"/>
</dbReference>
<dbReference type="InterPro" id="IPR039425">
    <property type="entry name" value="RNA_pol_sigma-70-like"/>
</dbReference>
<evidence type="ECO:0000256" key="3">
    <source>
        <dbReference type="ARBA" id="ARBA00023082"/>
    </source>
</evidence>
<dbReference type="InterPro" id="IPR014284">
    <property type="entry name" value="RNA_pol_sigma-70_dom"/>
</dbReference>
<proteinExistence type="inferred from homology"/>
<dbReference type="InterPro" id="IPR013324">
    <property type="entry name" value="RNA_pol_sigma_r3/r4-like"/>
</dbReference>
<keyword evidence="4" id="KW-0804">Transcription</keyword>
<dbReference type="GO" id="GO:0006352">
    <property type="term" value="P:DNA-templated transcription initiation"/>
    <property type="evidence" value="ECO:0007669"/>
    <property type="project" value="InterPro"/>
</dbReference>
<dbReference type="Pfam" id="PF08281">
    <property type="entry name" value="Sigma70_r4_2"/>
    <property type="match status" value="1"/>
</dbReference>
<dbReference type="InterPro" id="IPR000792">
    <property type="entry name" value="Tscrpt_reg_LuxR_C"/>
</dbReference>
<dbReference type="InterPro" id="IPR013325">
    <property type="entry name" value="RNA_pol_sigma_r2"/>
</dbReference>
<dbReference type="SMART" id="SM00421">
    <property type="entry name" value="HTH_LUXR"/>
    <property type="match status" value="1"/>
</dbReference>
<organism evidence="6 7">
    <name type="scientific">Odoribacter splanchnicus</name>
    <dbReference type="NCBI Taxonomy" id="28118"/>
    <lineage>
        <taxon>Bacteria</taxon>
        <taxon>Pseudomonadati</taxon>
        <taxon>Bacteroidota</taxon>
        <taxon>Bacteroidia</taxon>
        <taxon>Bacteroidales</taxon>
        <taxon>Odoribacteraceae</taxon>
        <taxon>Odoribacter</taxon>
    </lineage>
</organism>
<dbReference type="PANTHER" id="PTHR43133:SF46">
    <property type="entry name" value="RNA POLYMERASE SIGMA-70 FACTOR ECF SUBFAMILY"/>
    <property type="match status" value="1"/>
</dbReference>
<comment type="caution">
    <text evidence="6">The sequence shown here is derived from an EMBL/GenBank/DDBJ whole genome shotgun (WGS) entry which is preliminary data.</text>
</comment>
<dbReference type="InterPro" id="IPR007627">
    <property type="entry name" value="RNA_pol_sigma70_r2"/>
</dbReference>
<evidence type="ECO:0000313" key="7">
    <source>
        <dbReference type="Proteomes" id="UP000284243"/>
    </source>
</evidence>
<dbReference type="EMBL" id="QRYC01000004">
    <property type="protein sequence ID" value="RGU57729.1"/>
    <property type="molecule type" value="Genomic_DNA"/>
</dbReference>
<dbReference type="GO" id="GO:0003677">
    <property type="term" value="F:DNA binding"/>
    <property type="evidence" value="ECO:0007669"/>
    <property type="project" value="InterPro"/>
</dbReference>
<dbReference type="NCBIfam" id="TIGR02937">
    <property type="entry name" value="sigma70-ECF"/>
    <property type="match status" value="1"/>
</dbReference>
<evidence type="ECO:0000313" key="6">
    <source>
        <dbReference type="EMBL" id="RGU57729.1"/>
    </source>
</evidence>
<dbReference type="RefSeq" id="WP_118160063.1">
    <property type="nucleotide sequence ID" value="NZ_JADNJC010000010.1"/>
</dbReference>
<sequence length="186" mass="22227">MARIKQYIEKNNLGLRIKKRDLAAFHELYKTSFLPLQQYAMRYLYDWKQAEDLVQDAFLSLWDHLERYDEKQPVFYYMLGIIRNNCLNYLRNLEIQCKHQDKILEAMLFSGIEDPEIDEDIHERLKTILDTLPEKQKEVVLLHIVEKKKIKEIAAQMDIAETTVKTHFKRAMAILRNNLKLVLFGV</sequence>
<dbReference type="AlphaFoldDB" id="A0A412TVE0"/>
<dbReference type="CDD" id="cd06171">
    <property type="entry name" value="Sigma70_r4"/>
    <property type="match status" value="1"/>
</dbReference>
<dbReference type="InterPro" id="IPR013249">
    <property type="entry name" value="RNA_pol_sigma70_r4_t2"/>
</dbReference>
<gene>
    <name evidence="6" type="ORF">DWW57_04330</name>
</gene>
<dbReference type="InterPro" id="IPR036388">
    <property type="entry name" value="WH-like_DNA-bd_sf"/>
</dbReference>
<comment type="similarity">
    <text evidence="1">Belongs to the sigma-70 factor family. ECF subfamily.</text>
</comment>
<dbReference type="SUPFAM" id="SSF88659">
    <property type="entry name" value="Sigma3 and sigma4 domains of RNA polymerase sigma factors"/>
    <property type="match status" value="1"/>
</dbReference>
<name>A0A412TVE0_9BACT</name>
<feature type="domain" description="HTH luxR-type" evidence="5">
    <location>
        <begin position="129"/>
        <end position="185"/>
    </location>
</feature>
<dbReference type="Gene3D" id="1.10.1740.10">
    <property type="match status" value="1"/>
</dbReference>